<proteinExistence type="predicted"/>
<protein>
    <recommendedName>
        <fullName evidence="3">Crinkler (CRN) family protein</fullName>
    </recommendedName>
</protein>
<dbReference type="AlphaFoldDB" id="A0A075B008"/>
<dbReference type="PANTHER" id="PTHR33129:SF1">
    <property type="entry name" value="ATP-BINDING PROTEIN"/>
    <property type="match status" value="1"/>
</dbReference>
<sequence length="479" mass="54855">MEEEEHLRTIENLLLSQQDKNQQVSGSTFFLCSVLTTRLKSFVNAQLVEGCIQCQDQAFLPYPKDEIKKLYVRKCYEDVFHLLIQHINLNERSFGISGTPGIGKSIFFVYILYRLMDNFGSKTLSLKVRRIVYHHVNEYTCFDLGKQTVVELNRLNAKVLVREKDTFYIVDGRTSPLSSSCIVLFISYPLSEYKRFVKQNMAREWFLPVWTLAELEACQLYCYPNLSIEILKERYRIYGGVARSEALADVDAVKGVCNIGILKNMLDTTHTLLHILVSNDGLYQFTHVDIASKHVGEQLWIRHSAQMITNLQQMFGSFPNEIARHLFEIYGHMVFSVGGRTLKCKCLESGAASEITLDALHGQRISYGKDTIPAAEELAGNYYEATDDDTFPAIDSLSLQGMFQFTIAVENPILGVQILKKLCEIYEEPKLYYVVPPHRFASFKKQSFKAKTGTGDVTEISNLKQYVLELPFYDHFSYN</sequence>
<dbReference type="OMA" id="DIASKHV"/>
<accession>A0A075B008</accession>
<dbReference type="OrthoDB" id="434211at2759"/>
<gene>
    <name evidence="1" type="ORF">O9G_004148</name>
</gene>
<evidence type="ECO:0008006" key="3">
    <source>
        <dbReference type="Google" id="ProtNLM"/>
    </source>
</evidence>
<reference evidence="1 2" key="1">
    <citation type="journal article" date="2013" name="Curr. Biol.">
        <title>Shared signatures of parasitism and phylogenomics unite Cryptomycota and microsporidia.</title>
        <authorList>
            <person name="James T.Y."/>
            <person name="Pelin A."/>
            <person name="Bonen L."/>
            <person name="Ahrendt S."/>
            <person name="Sain D."/>
            <person name="Corradi N."/>
            <person name="Stajich J.E."/>
        </authorList>
    </citation>
    <scope>NUCLEOTIDE SEQUENCE [LARGE SCALE GENOMIC DNA]</scope>
    <source>
        <strain evidence="1 2">CSF55</strain>
    </source>
</reference>
<organism evidence="1 2">
    <name type="scientific">Rozella allomycis (strain CSF55)</name>
    <dbReference type="NCBI Taxonomy" id="988480"/>
    <lineage>
        <taxon>Eukaryota</taxon>
        <taxon>Fungi</taxon>
        <taxon>Fungi incertae sedis</taxon>
        <taxon>Cryptomycota</taxon>
        <taxon>Cryptomycota incertae sedis</taxon>
        <taxon>Rozella</taxon>
    </lineage>
</organism>
<dbReference type="EMBL" id="KE560734">
    <property type="protein sequence ID" value="EPZ35863.1"/>
    <property type="molecule type" value="Genomic_DNA"/>
</dbReference>
<evidence type="ECO:0000313" key="1">
    <source>
        <dbReference type="EMBL" id="EPZ35863.1"/>
    </source>
</evidence>
<name>A0A075B008_ROZAC</name>
<dbReference type="PANTHER" id="PTHR33129">
    <property type="entry name" value="PROTEIN KINASE DOMAIN-CONTAINING PROTEIN-RELATED"/>
    <property type="match status" value="1"/>
</dbReference>
<dbReference type="STRING" id="988480.A0A075B008"/>
<evidence type="ECO:0000313" key="2">
    <source>
        <dbReference type="Proteomes" id="UP000030755"/>
    </source>
</evidence>
<keyword evidence="2" id="KW-1185">Reference proteome</keyword>
<dbReference type="HOGENOM" id="CLU_020819_1_0_1"/>
<dbReference type="Proteomes" id="UP000030755">
    <property type="component" value="Unassembled WGS sequence"/>
</dbReference>
<dbReference type="InterPro" id="IPR052980">
    <property type="entry name" value="Crinkler_effector"/>
</dbReference>